<comment type="caution">
    <text evidence="1">The sequence shown here is derived from an EMBL/GenBank/DDBJ whole genome shotgun (WGS) entry which is preliminary data.</text>
</comment>
<proteinExistence type="predicted"/>
<accession>A0A8X6U8I8</accession>
<sequence>MLRNAIVVRTFTIIVASATELQNTSNVLTAIKPKTAKKKNMQKPAKCALCGDPHPTNYSECSKIQRMLNLQNHQQLMFGTKGNSKSKWPQILISLHSKQIIQQILLLLTPGHNN</sequence>
<organism evidence="1 2">
    <name type="scientific">Nephila pilipes</name>
    <name type="common">Giant wood spider</name>
    <name type="synonym">Nephila maculata</name>
    <dbReference type="NCBI Taxonomy" id="299642"/>
    <lineage>
        <taxon>Eukaryota</taxon>
        <taxon>Metazoa</taxon>
        <taxon>Ecdysozoa</taxon>
        <taxon>Arthropoda</taxon>
        <taxon>Chelicerata</taxon>
        <taxon>Arachnida</taxon>
        <taxon>Araneae</taxon>
        <taxon>Araneomorphae</taxon>
        <taxon>Entelegynae</taxon>
        <taxon>Araneoidea</taxon>
        <taxon>Nephilidae</taxon>
        <taxon>Nephila</taxon>
    </lineage>
</organism>
<gene>
    <name evidence="1" type="ORF">NPIL_606191</name>
</gene>
<name>A0A8X6U8I8_NEPPI</name>
<dbReference type="Proteomes" id="UP000887013">
    <property type="component" value="Unassembled WGS sequence"/>
</dbReference>
<reference evidence="1" key="1">
    <citation type="submission" date="2020-08" db="EMBL/GenBank/DDBJ databases">
        <title>Multicomponent nature underlies the extraordinary mechanical properties of spider dragline silk.</title>
        <authorList>
            <person name="Kono N."/>
            <person name="Nakamura H."/>
            <person name="Mori M."/>
            <person name="Yoshida Y."/>
            <person name="Ohtoshi R."/>
            <person name="Malay A.D."/>
            <person name="Moran D.A.P."/>
            <person name="Tomita M."/>
            <person name="Numata K."/>
            <person name="Arakawa K."/>
        </authorList>
    </citation>
    <scope>NUCLEOTIDE SEQUENCE</scope>
</reference>
<protein>
    <submittedName>
        <fullName evidence="1">Uncharacterized protein</fullName>
    </submittedName>
</protein>
<dbReference type="EMBL" id="BMAW01120987">
    <property type="protein sequence ID" value="GFT92073.1"/>
    <property type="molecule type" value="Genomic_DNA"/>
</dbReference>
<dbReference type="AlphaFoldDB" id="A0A8X6U8I8"/>
<evidence type="ECO:0000313" key="1">
    <source>
        <dbReference type="EMBL" id="GFT92073.1"/>
    </source>
</evidence>
<keyword evidence="2" id="KW-1185">Reference proteome</keyword>
<evidence type="ECO:0000313" key="2">
    <source>
        <dbReference type="Proteomes" id="UP000887013"/>
    </source>
</evidence>